<dbReference type="EMBL" id="CM000780">
    <property type="protein sequence ID" value="AQK51550.1"/>
    <property type="molecule type" value="Genomic_DNA"/>
</dbReference>
<feature type="compositionally biased region" description="Basic and acidic residues" evidence="1">
    <location>
        <begin position="9"/>
        <end position="22"/>
    </location>
</feature>
<proteinExistence type="predicted"/>
<evidence type="ECO:0000256" key="1">
    <source>
        <dbReference type="SAM" id="MobiDB-lite"/>
    </source>
</evidence>
<name>A0A1D6PYL8_MAIZE</name>
<organism evidence="2">
    <name type="scientific">Zea mays</name>
    <name type="common">Maize</name>
    <dbReference type="NCBI Taxonomy" id="4577"/>
    <lineage>
        <taxon>Eukaryota</taxon>
        <taxon>Viridiplantae</taxon>
        <taxon>Streptophyta</taxon>
        <taxon>Embryophyta</taxon>
        <taxon>Tracheophyta</taxon>
        <taxon>Spermatophyta</taxon>
        <taxon>Magnoliopsida</taxon>
        <taxon>Liliopsida</taxon>
        <taxon>Poales</taxon>
        <taxon>Poaceae</taxon>
        <taxon>PACMAD clade</taxon>
        <taxon>Panicoideae</taxon>
        <taxon>Andropogonodae</taxon>
        <taxon>Andropogoneae</taxon>
        <taxon>Tripsacinae</taxon>
        <taxon>Zea</taxon>
    </lineage>
</organism>
<gene>
    <name evidence="2" type="ORF">ZEAMMB73_Zm00001d049894</name>
</gene>
<accession>A0A1D6PYL8</accession>
<evidence type="ECO:0000313" key="2">
    <source>
        <dbReference type="EMBL" id="AQK51550.1"/>
    </source>
</evidence>
<feature type="region of interest" description="Disordered" evidence="1">
    <location>
        <begin position="1"/>
        <end position="22"/>
    </location>
</feature>
<reference evidence="2" key="1">
    <citation type="submission" date="2015-12" db="EMBL/GenBank/DDBJ databases">
        <title>Update maize B73 reference genome by single molecule sequencing technologies.</title>
        <authorList>
            <consortium name="Maize Genome Sequencing Project"/>
            <person name="Ware D."/>
        </authorList>
    </citation>
    <scope>NUCLEOTIDE SEQUENCE</scope>
    <source>
        <tissue evidence="2">Seedling</tissue>
    </source>
</reference>
<sequence length="106" mass="12151">MEYYPTRSHQKEKERESGGEKLLRALKGKRPNHGSDMWITSFQALLSKHNSFGIFQSFKSLLIASSHVKFGRPLPLFTLLSRLMMPLCTGASEGLRWTCLNHLNRC</sequence>
<dbReference type="AlphaFoldDB" id="A0A1D6PYL8"/>
<protein>
    <submittedName>
        <fullName evidence="2">Mediator of RNA polymerase II transcription subunit 15a</fullName>
    </submittedName>
</protein>